<feature type="region of interest" description="Disordered" evidence="1">
    <location>
        <begin position="111"/>
        <end position="166"/>
    </location>
</feature>
<dbReference type="EMBL" id="JARIHO010000133">
    <property type="protein sequence ID" value="KAJ7301510.1"/>
    <property type="molecule type" value="Genomic_DNA"/>
</dbReference>
<name>A0AAD7E842_9AGAR</name>
<gene>
    <name evidence="2" type="ORF">DFH08DRAFT_102356</name>
</gene>
<organism evidence="2 3">
    <name type="scientific">Mycena albidolilacea</name>
    <dbReference type="NCBI Taxonomy" id="1033008"/>
    <lineage>
        <taxon>Eukaryota</taxon>
        <taxon>Fungi</taxon>
        <taxon>Dikarya</taxon>
        <taxon>Basidiomycota</taxon>
        <taxon>Agaricomycotina</taxon>
        <taxon>Agaricomycetes</taxon>
        <taxon>Agaricomycetidae</taxon>
        <taxon>Agaricales</taxon>
        <taxon>Marasmiineae</taxon>
        <taxon>Mycenaceae</taxon>
        <taxon>Mycena</taxon>
    </lineage>
</organism>
<reference evidence="2" key="1">
    <citation type="submission" date="2023-03" db="EMBL/GenBank/DDBJ databases">
        <title>Massive genome expansion in bonnet fungi (Mycena s.s.) driven by repeated elements and novel gene families across ecological guilds.</title>
        <authorList>
            <consortium name="Lawrence Berkeley National Laboratory"/>
            <person name="Harder C.B."/>
            <person name="Miyauchi S."/>
            <person name="Viragh M."/>
            <person name="Kuo A."/>
            <person name="Thoen E."/>
            <person name="Andreopoulos B."/>
            <person name="Lu D."/>
            <person name="Skrede I."/>
            <person name="Drula E."/>
            <person name="Henrissat B."/>
            <person name="Morin E."/>
            <person name="Kohler A."/>
            <person name="Barry K."/>
            <person name="LaButti K."/>
            <person name="Morin E."/>
            <person name="Salamov A."/>
            <person name="Lipzen A."/>
            <person name="Mereny Z."/>
            <person name="Hegedus B."/>
            <person name="Baldrian P."/>
            <person name="Stursova M."/>
            <person name="Weitz H."/>
            <person name="Taylor A."/>
            <person name="Grigoriev I.V."/>
            <person name="Nagy L.G."/>
            <person name="Martin F."/>
            <person name="Kauserud H."/>
        </authorList>
    </citation>
    <scope>NUCLEOTIDE SEQUENCE</scope>
    <source>
        <strain evidence="2">CBHHK002</strain>
    </source>
</reference>
<sequence length="166" mass="18245">MFQSPTMSFHLPARGNCLLCPCKNTYFYEDGYDDSKPRAYSDLCVCQHPYTTHRLSHAPDPEHPHPSRIKGANVMSDCGGFLAAIHPPWVPPTICVGCMHPWFHHEDPEPSAVLTTAPGHSATLPLPPPSSGSLPIPRGPQPPPRHHALPPPREYISFQPANTSYG</sequence>
<evidence type="ECO:0000313" key="2">
    <source>
        <dbReference type="EMBL" id="KAJ7301510.1"/>
    </source>
</evidence>
<accession>A0AAD7E842</accession>
<dbReference type="AlphaFoldDB" id="A0AAD7E842"/>
<evidence type="ECO:0000313" key="3">
    <source>
        <dbReference type="Proteomes" id="UP001218218"/>
    </source>
</evidence>
<feature type="compositionally biased region" description="Pro residues" evidence="1">
    <location>
        <begin position="137"/>
        <end position="153"/>
    </location>
</feature>
<keyword evidence="3" id="KW-1185">Reference proteome</keyword>
<proteinExistence type="predicted"/>
<protein>
    <submittedName>
        <fullName evidence="2">Uncharacterized protein</fullName>
    </submittedName>
</protein>
<evidence type="ECO:0000256" key="1">
    <source>
        <dbReference type="SAM" id="MobiDB-lite"/>
    </source>
</evidence>
<dbReference type="Proteomes" id="UP001218218">
    <property type="component" value="Unassembled WGS sequence"/>
</dbReference>
<comment type="caution">
    <text evidence="2">The sequence shown here is derived from an EMBL/GenBank/DDBJ whole genome shotgun (WGS) entry which is preliminary data.</text>
</comment>